<feature type="transmembrane region" description="Helical" evidence="6">
    <location>
        <begin position="102"/>
        <end position="124"/>
    </location>
</feature>
<feature type="transmembrane region" description="Helical" evidence="6">
    <location>
        <begin position="193"/>
        <end position="213"/>
    </location>
</feature>
<organism evidence="8 9">
    <name type="scientific">Metapseudomonas boanensis</name>
    <dbReference type="NCBI Taxonomy" id="2822138"/>
    <lineage>
        <taxon>Bacteria</taxon>
        <taxon>Pseudomonadati</taxon>
        <taxon>Pseudomonadota</taxon>
        <taxon>Gammaproteobacteria</taxon>
        <taxon>Pseudomonadales</taxon>
        <taxon>Pseudomonadaceae</taxon>
        <taxon>Metapseudomonas</taxon>
    </lineage>
</organism>
<evidence type="ECO:0000313" key="9">
    <source>
        <dbReference type="Proteomes" id="UP001519667"/>
    </source>
</evidence>
<feature type="domain" description="EamA" evidence="7">
    <location>
        <begin position="161"/>
        <end position="298"/>
    </location>
</feature>
<feature type="transmembrane region" description="Helical" evidence="6">
    <location>
        <begin position="44"/>
        <end position="64"/>
    </location>
</feature>
<dbReference type="EMBL" id="JAGTIS010000016">
    <property type="protein sequence ID" value="MBT8768774.1"/>
    <property type="molecule type" value="Genomic_DNA"/>
</dbReference>
<evidence type="ECO:0000256" key="5">
    <source>
        <dbReference type="ARBA" id="ARBA00023136"/>
    </source>
</evidence>
<proteinExistence type="inferred from homology"/>
<dbReference type="PANTHER" id="PTHR32322">
    <property type="entry name" value="INNER MEMBRANE TRANSPORTER"/>
    <property type="match status" value="1"/>
</dbReference>
<dbReference type="RefSeq" id="WP_215379671.1">
    <property type="nucleotide sequence ID" value="NZ_JAGTIS010000016.1"/>
</dbReference>
<dbReference type="Pfam" id="PF00892">
    <property type="entry name" value="EamA"/>
    <property type="match status" value="2"/>
</dbReference>
<keyword evidence="4 6" id="KW-1133">Transmembrane helix</keyword>
<dbReference type="InterPro" id="IPR000620">
    <property type="entry name" value="EamA_dom"/>
</dbReference>
<comment type="subcellular location">
    <subcellularLocation>
        <location evidence="1">Membrane</location>
        <topology evidence="1">Multi-pass membrane protein</topology>
    </subcellularLocation>
</comment>
<evidence type="ECO:0000256" key="4">
    <source>
        <dbReference type="ARBA" id="ARBA00022989"/>
    </source>
</evidence>
<evidence type="ECO:0000256" key="1">
    <source>
        <dbReference type="ARBA" id="ARBA00004141"/>
    </source>
</evidence>
<dbReference type="SUPFAM" id="SSF103481">
    <property type="entry name" value="Multidrug resistance efflux transporter EmrE"/>
    <property type="match status" value="2"/>
</dbReference>
<name>A0ABS5XM44_9GAMM</name>
<feature type="transmembrane region" description="Helical" evidence="6">
    <location>
        <begin position="164"/>
        <end position="181"/>
    </location>
</feature>
<keyword evidence="3 6" id="KW-0812">Transmembrane</keyword>
<dbReference type="Proteomes" id="UP001519667">
    <property type="component" value="Unassembled WGS sequence"/>
</dbReference>
<sequence length="305" mass="33009">MAQRPGQGAVGLAWAGLLLACLCWAGNALVARAFHDAIPPFALAFWRWSLALVILLPFVARPLWQHRAELRRAGWRLLLVAALGISTYSVLLYFAARTTVAINLTLLNTCLPLATFIGAGLLLNEWPSRRAWLGMAVAILGLLVLIGQGSLASLASLSFNPGDLLMLLAVLDWALYTLLQRRWSSYFHGIPPLAFLGMLVLVGVPLLLPFYLLEQAGGAHFDPNLSNLAAIGYTGVFASLIAYLLWNQGIAVLGVAKATLTNYLMPVFTALLGYFILGEALQAYHWVGGAMIFAGLLLGTRQRAK</sequence>
<evidence type="ECO:0000256" key="2">
    <source>
        <dbReference type="ARBA" id="ARBA00007362"/>
    </source>
</evidence>
<comment type="similarity">
    <text evidence="2">Belongs to the EamA transporter family.</text>
</comment>
<accession>A0ABS5XM44</accession>
<gene>
    <name evidence="8" type="ORF">J7302_21935</name>
</gene>
<evidence type="ECO:0000313" key="8">
    <source>
        <dbReference type="EMBL" id="MBT8768774.1"/>
    </source>
</evidence>
<feature type="transmembrane region" description="Helical" evidence="6">
    <location>
        <begin position="131"/>
        <end position="152"/>
    </location>
</feature>
<keyword evidence="5 6" id="KW-0472">Membrane</keyword>
<reference evidence="8 9" key="1">
    <citation type="submission" date="2021-04" db="EMBL/GenBank/DDBJ databases">
        <title>Pseudomonas boanensis sp. nov., a bacterium isolated from river water used for household purposes in Boane District, Mozambique.</title>
        <authorList>
            <person name="Nicklasson M."/>
            <person name="Martin-Rodriguez A.J."/>
            <person name="Thorell K."/>
            <person name="Neves L."/>
            <person name="Mussagy A."/>
            <person name="Rydberg H.A."/>
            <person name="Hernroth B."/>
            <person name="Svensson-Stadler L."/>
            <person name="Sjoling A."/>
        </authorList>
    </citation>
    <scope>NUCLEOTIDE SEQUENCE [LARGE SCALE GENOMIC DNA]</scope>
    <source>
        <strain evidence="8 9">DB1</strain>
    </source>
</reference>
<evidence type="ECO:0000256" key="6">
    <source>
        <dbReference type="SAM" id="Phobius"/>
    </source>
</evidence>
<feature type="transmembrane region" description="Helical" evidence="6">
    <location>
        <begin position="225"/>
        <end position="246"/>
    </location>
</feature>
<feature type="transmembrane region" description="Helical" evidence="6">
    <location>
        <begin position="258"/>
        <end position="277"/>
    </location>
</feature>
<feature type="domain" description="EamA" evidence="7">
    <location>
        <begin position="17"/>
        <end position="146"/>
    </location>
</feature>
<evidence type="ECO:0000256" key="3">
    <source>
        <dbReference type="ARBA" id="ARBA00022692"/>
    </source>
</evidence>
<feature type="transmembrane region" description="Helical" evidence="6">
    <location>
        <begin position="76"/>
        <end position="96"/>
    </location>
</feature>
<dbReference type="InterPro" id="IPR037185">
    <property type="entry name" value="EmrE-like"/>
</dbReference>
<dbReference type="PROSITE" id="PS51257">
    <property type="entry name" value="PROKAR_LIPOPROTEIN"/>
    <property type="match status" value="1"/>
</dbReference>
<protein>
    <submittedName>
        <fullName evidence="8">DMT family transporter</fullName>
    </submittedName>
</protein>
<evidence type="ECO:0000259" key="7">
    <source>
        <dbReference type="Pfam" id="PF00892"/>
    </source>
</evidence>
<comment type="caution">
    <text evidence="8">The sequence shown here is derived from an EMBL/GenBank/DDBJ whole genome shotgun (WGS) entry which is preliminary data.</text>
</comment>
<dbReference type="PANTHER" id="PTHR32322:SF2">
    <property type="entry name" value="EAMA DOMAIN-CONTAINING PROTEIN"/>
    <property type="match status" value="1"/>
</dbReference>
<dbReference type="InterPro" id="IPR050638">
    <property type="entry name" value="AA-Vitamin_Transporters"/>
</dbReference>
<keyword evidence="9" id="KW-1185">Reference proteome</keyword>
<feature type="transmembrane region" description="Helical" evidence="6">
    <location>
        <begin position="283"/>
        <end position="300"/>
    </location>
</feature>